<dbReference type="SUPFAM" id="SSF160443">
    <property type="entry name" value="SMR domain-like"/>
    <property type="match status" value="1"/>
</dbReference>
<dbReference type="Proteomes" id="UP001456524">
    <property type="component" value="Unassembled WGS sequence"/>
</dbReference>
<sequence length="539" mass="57884">MDQPGLAELEREYCPALDAALVYAIYSDYEGQPNALDQARAQLDLLRDSAVTEQFTDFDPSGTSGQGAQDTSPDNGRQSQRSTTSPVSETDATNLSHGMSSLGVGSSSSGSSTPLEPSAFMDYFQGFDDAAKEAQLAETFPTLKFETIKFILKKSNSDYEKATDELLNHVLFEELDGAEGGEDFTRKGIDAFALDTNGMRGRKKKGKKKPKFMNLDEYSRTQSEPASPVENRWDSVSKDVSFISSRVDLDRKMIWSLYHKNGASLRKTIDSLLKQEIANSSDPDGESESDLLVTSRAIDLMSEFSLEPPQALALIRLTHPSSAAAHELAKALTGPPTQSRGRGNYTANAPPIIPHYAPLNIDSDDPSESTHGSSSLAPSPHPNTPASLAAQRAAAFSAASLLHCSASSTNHRGAAASYYAQLGRDYDRAYRAAVSSDADELVASQSSATSLDLHGVSVRDALRIARAAVQQWWEGLGERRVKGWGDGGGEYRIVTGVGRHSGGGKAKIGPAVGRMLVREGWKVEVGSGVLSVTGRRARS</sequence>
<dbReference type="InterPro" id="IPR002625">
    <property type="entry name" value="Smr_dom"/>
</dbReference>
<protein>
    <recommendedName>
        <fullName evidence="2">Smr domain-containing protein</fullName>
    </recommendedName>
</protein>
<comment type="caution">
    <text evidence="3">The sequence shown here is derived from an EMBL/GenBank/DDBJ whole genome shotgun (WGS) entry which is preliminary data.</text>
</comment>
<feature type="region of interest" description="Disordered" evidence="1">
    <location>
        <begin position="55"/>
        <end position="113"/>
    </location>
</feature>
<dbReference type="PANTHER" id="PTHR46535">
    <property type="entry name" value="NEDD4-BINDING PROTEIN 2"/>
    <property type="match status" value="1"/>
</dbReference>
<feature type="compositionally biased region" description="Low complexity" evidence="1">
    <location>
        <begin position="96"/>
        <end position="112"/>
    </location>
</feature>
<dbReference type="Pfam" id="PF26286">
    <property type="entry name" value="UBA_10"/>
    <property type="match status" value="1"/>
</dbReference>
<dbReference type="SUPFAM" id="SSF46934">
    <property type="entry name" value="UBA-like"/>
    <property type="match status" value="1"/>
</dbReference>
<organism evidence="3 4">
    <name type="scientific">Phyllosticta citrichinensis</name>
    <dbReference type="NCBI Taxonomy" id="1130410"/>
    <lineage>
        <taxon>Eukaryota</taxon>
        <taxon>Fungi</taxon>
        <taxon>Dikarya</taxon>
        <taxon>Ascomycota</taxon>
        <taxon>Pezizomycotina</taxon>
        <taxon>Dothideomycetes</taxon>
        <taxon>Dothideomycetes incertae sedis</taxon>
        <taxon>Botryosphaeriales</taxon>
        <taxon>Phyllostictaceae</taxon>
        <taxon>Phyllosticta</taxon>
    </lineage>
</organism>
<dbReference type="SMART" id="SM00463">
    <property type="entry name" value="SMR"/>
    <property type="match status" value="1"/>
</dbReference>
<feature type="compositionally biased region" description="Polar residues" evidence="1">
    <location>
        <begin position="55"/>
        <end position="95"/>
    </location>
</feature>
<accession>A0ABR1Y6M3</accession>
<evidence type="ECO:0000313" key="3">
    <source>
        <dbReference type="EMBL" id="KAK8177562.1"/>
    </source>
</evidence>
<evidence type="ECO:0000313" key="4">
    <source>
        <dbReference type="Proteomes" id="UP001456524"/>
    </source>
</evidence>
<dbReference type="InterPro" id="IPR009060">
    <property type="entry name" value="UBA-like_sf"/>
</dbReference>
<dbReference type="InterPro" id="IPR036063">
    <property type="entry name" value="Smr_dom_sf"/>
</dbReference>
<name>A0ABR1Y6M3_9PEZI</name>
<dbReference type="PROSITE" id="PS50828">
    <property type="entry name" value="SMR"/>
    <property type="match status" value="1"/>
</dbReference>
<evidence type="ECO:0000259" key="2">
    <source>
        <dbReference type="PROSITE" id="PS50828"/>
    </source>
</evidence>
<keyword evidence="4" id="KW-1185">Reference proteome</keyword>
<dbReference type="EMBL" id="JBBWUH010000001">
    <property type="protein sequence ID" value="KAK8177562.1"/>
    <property type="molecule type" value="Genomic_DNA"/>
</dbReference>
<dbReference type="InterPro" id="IPR052772">
    <property type="entry name" value="Endo/PolyKinase_Domain-Protein"/>
</dbReference>
<feature type="region of interest" description="Disordered" evidence="1">
    <location>
        <begin position="354"/>
        <end position="388"/>
    </location>
</feature>
<gene>
    <name evidence="3" type="ORF">IWX90DRAFT_421223</name>
</gene>
<dbReference type="Gene3D" id="3.30.1370.110">
    <property type="match status" value="1"/>
</dbReference>
<dbReference type="CDD" id="cd14279">
    <property type="entry name" value="CUE"/>
    <property type="match status" value="1"/>
</dbReference>
<dbReference type="PANTHER" id="PTHR46535:SF1">
    <property type="entry name" value="NEDD4-BINDING PROTEIN 2"/>
    <property type="match status" value="1"/>
</dbReference>
<reference evidence="3 4" key="1">
    <citation type="journal article" date="2022" name="G3 (Bethesda)">
        <title>Enemy or ally: a genomic approach to elucidate the lifestyle of Phyllosticta citrichinaensis.</title>
        <authorList>
            <person name="Buijs V.A."/>
            <person name="Groenewald J.Z."/>
            <person name="Haridas S."/>
            <person name="LaButti K.M."/>
            <person name="Lipzen A."/>
            <person name="Martin F.M."/>
            <person name="Barry K."/>
            <person name="Grigoriev I.V."/>
            <person name="Crous P.W."/>
            <person name="Seidl M.F."/>
        </authorList>
    </citation>
    <scope>NUCLEOTIDE SEQUENCE [LARGE SCALE GENOMIC DNA]</scope>
    <source>
        <strain evidence="3 4">CBS 129764</strain>
    </source>
</reference>
<proteinExistence type="predicted"/>
<feature type="domain" description="Smr" evidence="2">
    <location>
        <begin position="451"/>
        <end position="535"/>
    </location>
</feature>
<dbReference type="InterPro" id="IPR058864">
    <property type="entry name" value="UBA_10"/>
</dbReference>
<evidence type="ECO:0000256" key="1">
    <source>
        <dbReference type="SAM" id="MobiDB-lite"/>
    </source>
</evidence>